<dbReference type="Gene3D" id="1.10.3120.10">
    <property type="entry name" value="Trigger factor, C-terminal domain"/>
    <property type="match status" value="1"/>
</dbReference>
<evidence type="ECO:0000256" key="8">
    <source>
        <dbReference type="ARBA" id="ARBA00023235"/>
    </source>
</evidence>
<dbReference type="InterPro" id="IPR036611">
    <property type="entry name" value="Trigger_fac_ribosome-bd_sf"/>
</dbReference>
<dbReference type="InterPro" id="IPR008881">
    <property type="entry name" value="Trigger_fac_ribosome-bd_bac"/>
</dbReference>
<comment type="similarity">
    <text evidence="2 11 13">Belongs to the FKBP-type PPIase family. Tig subfamily.</text>
</comment>
<dbReference type="HAMAP" id="MF_00303">
    <property type="entry name" value="Trigger_factor_Tig"/>
    <property type="match status" value="1"/>
</dbReference>
<evidence type="ECO:0000313" key="16">
    <source>
        <dbReference type="EMBL" id="PZP54738.1"/>
    </source>
</evidence>
<keyword evidence="9 11" id="KW-0131">Cell cycle</keyword>
<keyword evidence="8 11" id="KW-0413">Isomerase</keyword>
<keyword evidence="6 11" id="KW-0697">Rotamase</keyword>
<dbReference type="EC" id="5.2.1.8" evidence="3 11"/>
<dbReference type="InterPro" id="IPR008880">
    <property type="entry name" value="Trigger_fac_C"/>
</dbReference>
<dbReference type="Pfam" id="PF05698">
    <property type="entry name" value="Trigger_C"/>
    <property type="match status" value="1"/>
</dbReference>
<reference evidence="16 17" key="1">
    <citation type="submission" date="2017-08" db="EMBL/GenBank/DDBJ databases">
        <title>Infants hospitalized years apart are colonized by the same room-sourced microbial strains.</title>
        <authorList>
            <person name="Brooks B."/>
            <person name="Olm M.R."/>
            <person name="Firek B.A."/>
            <person name="Baker R."/>
            <person name="Thomas B.C."/>
            <person name="Morowitz M.J."/>
            <person name="Banfield J.F."/>
        </authorList>
    </citation>
    <scope>NUCLEOTIDE SEQUENCE [LARGE SCALE GENOMIC DNA]</scope>
    <source>
        <strain evidence="16">S2_006_000_R2_64</strain>
    </source>
</reference>
<dbReference type="FunFam" id="3.10.50.40:FF:000001">
    <property type="entry name" value="Trigger factor"/>
    <property type="match status" value="1"/>
</dbReference>
<feature type="domain" description="PPIase FKBP-type" evidence="15">
    <location>
        <begin position="166"/>
        <end position="230"/>
    </location>
</feature>
<dbReference type="NCBIfam" id="TIGR00115">
    <property type="entry name" value="tig"/>
    <property type="match status" value="1"/>
</dbReference>
<dbReference type="SUPFAM" id="SSF54534">
    <property type="entry name" value="FKBP-like"/>
    <property type="match status" value="1"/>
</dbReference>
<evidence type="ECO:0000256" key="5">
    <source>
        <dbReference type="ARBA" id="ARBA00022618"/>
    </source>
</evidence>
<comment type="function">
    <text evidence="11">Involved in protein export. Acts as a chaperone by maintaining the newly synthesized protein in an open conformation. Functions as a peptidyl-prolyl cis-trans isomerase.</text>
</comment>
<dbReference type="InterPro" id="IPR037041">
    <property type="entry name" value="Trigger_fac_C_sf"/>
</dbReference>
<dbReference type="GO" id="GO:0051083">
    <property type="term" value="P:'de novo' cotranslational protein folding"/>
    <property type="evidence" value="ECO:0007669"/>
    <property type="project" value="TreeGrafter"/>
</dbReference>
<comment type="caution">
    <text evidence="16">The sequence shown here is derived from an EMBL/GenBank/DDBJ whole genome shotgun (WGS) entry which is preliminary data.</text>
</comment>
<dbReference type="GO" id="GO:0043022">
    <property type="term" value="F:ribosome binding"/>
    <property type="evidence" value="ECO:0007669"/>
    <property type="project" value="TreeGrafter"/>
</dbReference>
<evidence type="ECO:0000256" key="6">
    <source>
        <dbReference type="ARBA" id="ARBA00023110"/>
    </source>
</evidence>
<dbReference type="PANTHER" id="PTHR30560">
    <property type="entry name" value="TRIGGER FACTOR CHAPERONE AND PEPTIDYL-PROLYL CIS/TRANS ISOMERASE"/>
    <property type="match status" value="1"/>
</dbReference>
<evidence type="ECO:0000313" key="17">
    <source>
        <dbReference type="Proteomes" id="UP000249739"/>
    </source>
</evidence>
<keyword evidence="5 11" id="KW-0132">Cell division</keyword>
<dbReference type="Pfam" id="PF05697">
    <property type="entry name" value="Trigger_N"/>
    <property type="match status" value="1"/>
</dbReference>
<evidence type="ECO:0000256" key="12">
    <source>
        <dbReference type="PROSITE-ProRule" id="PRU00277"/>
    </source>
</evidence>
<dbReference type="InterPro" id="IPR046357">
    <property type="entry name" value="PPIase_dom_sf"/>
</dbReference>
<evidence type="ECO:0000256" key="4">
    <source>
        <dbReference type="ARBA" id="ARBA00016902"/>
    </source>
</evidence>
<evidence type="ECO:0000256" key="11">
    <source>
        <dbReference type="HAMAP-Rule" id="MF_00303"/>
    </source>
</evidence>
<comment type="subcellular location">
    <subcellularLocation>
        <location evidence="11">Cytoplasm</location>
    </subcellularLocation>
    <text evidence="11">About half TF is bound to the ribosome near the polypeptide exit tunnel while the other half is free in the cytoplasm.</text>
</comment>
<dbReference type="Gene3D" id="3.30.70.1050">
    <property type="entry name" value="Trigger factor ribosome-binding domain"/>
    <property type="match status" value="1"/>
</dbReference>
<dbReference type="InterPro" id="IPR005215">
    <property type="entry name" value="Trig_fac"/>
</dbReference>
<dbReference type="SUPFAM" id="SSF102735">
    <property type="entry name" value="Trigger factor ribosome-binding domain"/>
    <property type="match status" value="1"/>
</dbReference>
<dbReference type="Gene3D" id="3.10.50.40">
    <property type="match status" value="1"/>
</dbReference>
<dbReference type="PANTHER" id="PTHR30560:SF3">
    <property type="entry name" value="TRIGGER FACTOR-LIKE PROTEIN TIG, CHLOROPLASTIC"/>
    <property type="match status" value="1"/>
</dbReference>
<organism evidence="16 17">
    <name type="scientific">Micavibrio aeruginosavorus</name>
    <dbReference type="NCBI Taxonomy" id="349221"/>
    <lineage>
        <taxon>Bacteria</taxon>
        <taxon>Pseudomonadati</taxon>
        <taxon>Bdellovibrionota</taxon>
        <taxon>Bdellovibrionia</taxon>
        <taxon>Bdellovibrionales</taxon>
        <taxon>Pseudobdellovibrionaceae</taxon>
        <taxon>Micavibrio</taxon>
    </lineage>
</organism>
<dbReference type="PIRSF" id="PIRSF003095">
    <property type="entry name" value="Trigger_factor"/>
    <property type="match status" value="1"/>
</dbReference>
<dbReference type="EMBL" id="QFOT01000113">
    <property type="protein sequence ID" value="PZP54738.1"/>
    <property type="molecule type" value="Genomic_DNA"/>
</dbReference>
<dbReference type="SUPFAM" id="SSF109998">
    <property type="entry name" value="Triger factor/SurA peptide-binding domain-like"/>
    <property type="match status" value="1"/>
</dbReference>
<accession>A0A2W5FHI1</accession>
<evidence type="ECO:0000256" key="10">
    <source>
        <dbReference type="ARBA" id="ARBA00029986"/>
    </source>
</evidence>
<gene>
    <name evidence="11" type="primary">tig</name>
    <name evidence="16" type="ORF">DI586_08990</name>
</gene>
<dbReference type="InterPro" id="IPR027304">
    <property type="entry name" value="Trigger_fact/SurA_dom_sf"/>
</dbReference>
<evidence type="ECO:0000256" key="3">
    <source>
        <dbReference type="ARBA" id="ARBA00013194"/>
    </source>
</evidence>
<dbReference type="Pfam" id="PF00254">
    <property type="entry name" value="FKBP_C"/>
    <property type="match status" value="1"/>
</dbReference>
<evidence type="ECO:0000256" key="9">
    <source>
        <dbReference type="ARBA" id="ARBA00023306"/>
    </source>
</evidence>
<evidence type="ECO:0000256" key="7">
    <source>
        <dbReference type="ARBA" id="ARBA00023186"/>
    </source>
</evidence>
<dbReference type="GO" id="GO:0015031">
    <property type="term" value="P:protein transport"/>
    <property type="evidence" value="ECO:0007669"/>
    <property type="project" value="UniProtKB-UniRule"/>
</dbReference>
<dbReference type="GO" id="GO:0051301">
    <property type="term" value="P:cell division"/>
    <property type="evidence" value="ECO:0007669"/>
    <property type="project" value="UniProtKB-KW"/>
</dbReference>
<evidence type="ECO:0000256" key="2">
    <source>
        <dbReference type="ARBA" id="ARBA00005464"/>
    </source>
</evidence>
<keyword evidence="11" id="KW-0963">Cytoplasm</keyword>
<comment type="catalytic activity">
    <reaction evidence="1 11 12">
        <text>[protein]-peptidylproline (omega=180) = [protein]-peptidylproline (omega=0)</text>
        <dbReference type="Rhea" id="RHEA:16237"/>
        <dbReference type="Rhea" id="RHEA-COMP:10747"/>
        <dbReference type="Rhea" id="RHEA-COMP:10748"/>
        <dbReference type="ChEBI" id="CHEBI:83833"/>
        <dbReference type="ChEBI" id="CHEBI:83834"/>
        <dbReference type="EC" id="5.2.1.8"/>
    </reaction>
</comment>
<protein>
    <recommendedName>
        <fullName evidence="4 11">Trigger factor</fullName>
        <shortName evidence="11">TF</shortName>
        <ecNumber evidence="3 11">5.2.1.8</ecNumber>
    </recommendedName>
    <alternativeName>
        <fullName evidence="10 11">PPIase</fullName>
    </alternativeName>
</protein>
<dbReference type="GO" id="GO:0043335">
    <property type="term" value="P:protein unfolding"/>
    <property type="evidence" value="ECO:0007669"/>
    <property type="project" value="TreeGrafter"/>
</dbReference>
<feature type="region of interest" description="Disordered" evidence="14">
    <location>
        <begin position="429"/>
        <end position="450"/>
    </location>
</feature>
<dbReference type="GO" id="GO:0003755">
    <property type="term" value="F:peptidyl-prolyl cis-trans isomerase activity"/>
    <property type="evidence" value="ECO:0007669"/>
    <property type="project" value="UniProtKB-UniRule"/>
</dbReference>
<dbReference type="Proteomes" id="UP000249739">
    <property type="component" value="Unassembled WGS sequence"/>
</dbReference>
<sequence>MKVSVLKKEGLTTELEVVVPSADILKTIERELTAYGKNAKVPGFRPGKIPMPVLKQKYGTMIMGEVLEKTIQETSAKALKEQDIRPALQPKIELANENRFDENEDLTYTMKIETLPNFEIADLSKLAIEKPVAKVADTAVNEMLEKIAKNNRDFKKVEEARATKMGDVVLVDFHGQTKEGKSVPGMSGHDMQVELGSGQLIPGFEEQLVGKKVGDHVHVDVTFPEDYGQRELAGQPAMFHVDIKELREPGETKIDDELAKKLKVESLDKMKELISGQISGDYEQLTRMKVKRALLDALDETHEFEMPQGMIDIEYDAISKQMEREKEQAGEKLTDEEKEELKTIAERRVRLGLVLAEIGRQNKVEVSNEEVRRAIHAEARKYPGQETQVLEFYSKNPQVIESFRAPLYEEKVVDFILGQATVTEKEVSAEELAKDDEELPKPKKKAAKKK</sequence>
<evidence type="ECO:0000256" key="1">
    <source>
        <dbReference type="ARBA" id="ARBA00000971"/>
    </source>
</evidence>
<evidence type="ECO:0000256" key="13">
    <source>
        <dbReference type="RuleBase" id="RU003914"/>
    </source>
</evidence>
<evidence type="ECO:0000256" key="14">
    <source>
        <dbReference type="SAM" id="MobiDB-lite"/>
    </source>
</evidence>
<proteinExistence type="inferred from homology"/>
<evidence type="ECO:0000259" key="15">
    <source>
        <dbReference type="PROSITE" id="PS50059"/>
    </source>
</evidence>
<name>A0A2W5FHI1_9BACT</name>
<dbReference type="InterPro" id="IPR001179">
    <property type="entry name" value="PPIase_FKBP_dom"/>
</dbReference>
<dbReference type="PROSITE" id="PS50059">
    <property type="entry name" value="FKBP_PPIASE"/>
    <property type="match status" value="1"/>
</dbReference>
<dbReference type="AlphaFoldDB" id="A0A2W5FHI1"/>
<keyword evidence="7 11" id="KW-0143">Chaperone</keyword>
<dbReference type="GO" id="GO:0005737">
    <property type="term" value="C:cytoplasm"/>
    <property type="evidence" value="ECO:0007669"/>
    <property type="project" value="UniProtKB-SubCell"/>
</dbReference>
<comment type="domain">
    <text evidence="11">Consists of 3 domains; the N-terminus binds the ribosome, the middle domain has PPIase activity, while the C-terminus has intrinsic chaperone activity on its own.</text>
</comment>
<dbReference type="GO" id="GO:0044183">
    <property type="term" value="F:protein folding chaperone"/>
    <property type="evidence" value="ECO:0007669"/>
    <property type="project" value="TreeGrafter"/>
</dbReference>